<dbReference type="SMART" id="SM00382">
    <property type="entry name" value="AAA"/>
    <property type="match status" value="1"/>
</dbReference>
<organism evidence="3 4">
    <name type="scientific">Saccharothrix yanglingensis</name>
    <dbReference type="NCBI Taxonomy" id="659496"/>
    <lineage>
        <taxon>Bacteria</taxon>
        <taxon>Bacillati</taxon>
        <taxon>Actinomycetota</taxon>
        <taxon>Actinomycetes</taxon>
        <taxon>Pseudonocardiales</taxon>
        <taxon>Pseudonocardiaceae</taxon>
        <taxon>Saccharothrix</taxon>
    </lineage>
</organism>
<evidence type="ECO:0000313" key="4">
    <source>
        <dbReference type="Proteomes" id="UP001225605"/>
    </source>
</evidence>
<dbReference type="RefSeq" id="WP_306746767.1">
    <property type="nucleotide sequence ID" value="NZ_NSDM01000006.1"/>
</dbReference>
<comment type="caution">
    <text evidence="3">The sequence shown here is derived from an EMBL/GenBank/DDBJ whole genome shotgun (WGS) entry which is preliminary data.</text>
</comment>
<reference evidence="3 4" key="1">
    <citation type="submission" date="2017-06" db="EMBL/GenBank/DDBJ databases">
        <title>Cultured bacterium strain Saccharothrix yanglingensis Hhs.015.</title>
        <authorList>
            <person name="Xia Y."/>
        </authorList>
    </citation>
    <scope>NUCLEOTIDE SEQUENCE [LARGE SCALE GENOMIC DNA]</scope>
    <source>
        <strain evidence="3 4">Hhs.015</strain>
    </source>
</reference>
<keyword evidence="4" id="KW-1185">Reference proteome</keyword>
<dbReference type="SUPFAM" id="SSF52540">
    <property type="entry name" value="P-loop containing nucleoside triphosphate hydrolases"/>
    <property type="match status" value="1"/>
</dbReference>
<accession>A0ABU0X0J4</accession>
<feature type="domain" description="AAA+ ATPase" evidence="2">
    <location>
        <begin position="74"/>
        <end position="257"/>
    </location>
</feature>
<name>A0ABU0X0J4_9PSEU</name>
<feature type="region of interest" description="Disordered" evidence="1">
    <location>
        <begin position="1"/>
        <end position="50"/>
    </location>
</feature>
<dbReference type="Proteomes" id="UP001225605">
    <property type="component" value="Unassembled WGS sequence"/>
</dbReference>
<dbReference type="InterPro" id="IPR011704">
    <property type="entry name" value="ATPase_dyneun-rel_AAA"/>
</dbReference>
<dbReference type="Pfam" id="PF07728">
    <property type="entry name" value="AAA_5"/>
    <property type="match status" value="1"/>
</dbReference>
<dbReference type="EMBL" id="NSDM01000006">
    <property type="protein sequence ID" value="MDQ2585576.1"/>
    <property type="molecule type" value="Genomic_DNA"/>
</dbReference>
<protein>
    <submittedName>
        <fullName evidence="3">AAA family ATPase</fullName>
    </submittedName>
</protein>
<dbReference type="InterPro" id="IPR003593">
    <property type="entry name" value="AAA+_ATPase"/>
</dbReference>
<dbReference type="InterPro" id="IPR027417">
    <property type="entry name" value="P-loop_NTPase"/>
</dbReference>
<dbReference type="Gene3D" id="3.40.50.300">
    <property type="entry name" value="P-loop containing nucleotide triphosphate hydrolases"/>
    <property type="match status" value="1"/>
</dbReference>
<evidence type="ECO:0000259" key="2">
    <source>
        <dbReference type="SMART" id="SM00382"/>
    </source>
</evidence>
<sequence length="331" mass="35816">MNDGLVYQGTGGVARTSITDLPPPPPWRAFTGTGTTSRPTDDGGEGDRRVGAVRSVPRTPQPDEVAMVNAAIRLRRPLLVTGAPGTGKSSLAYLVARELGLGPVLRWPVTSKTTLKEGLYLYDAIGRVQAVGAGDPDSGIGDYIHLGPLGTALLPHDLPRVLLIDELDKGDIDLPNDLLNVFEEGEYEIPELVRHAKHRAEVDVLTADRGHAATVRHGLVRCREFPIVIITSNGEREFPPAFLRRCLRLHVAQPGREQLGQMVAVHFGDAHGVDLGRLIGDFLHHREDVGTVSADQLLNAVHLATSGAYQQDEDWTDLLKAIWHPLSAEAG</sequence>
<gene>
    <name evidence="3" type="ORF">CKY47_16625</name>
</gene>
<evidence type="ECO:0000313" key="3">
    <source>
        <dbReference type="EMBL" id="MDQ2585576.1"/>
    </source>
</evidence>
<dbReference type="CDD" id="cd00009">
    <property type="entry name" value="AAA"/>
    <property type="match status" value="1"/>
</dbReference>
<evidence type="ECO:0000256" key="1">
    <source>
        <dbReference type="SAM" id="MobiDB-lite"/>
    </source>
</evidence>
<feature type="compositionally biased region" description="Basic and acidic residues" evidence="1">
    <location>
        <begin position="39"/>
        <end position="50"/>
    </location>
</feature>
<proteinExistence type="predicted"/>